<comment type="caution">
    <text evidence="4">The sequence shown here is derived from an EMBL/GenBank/DDBJ whole genome shotgun (WGS) entry which is preliminary data.</text>
</comment>
<dbReference type="Proteomes" id="UP001381693">
    <property type="component" value="Unassembled WGS sequence"/>
</dbReference>
<feature type="non-terminal residue" evidence="4">
    <location>
        <position position="195"/>
    </location>
</feature>
<feature type="region of interest" description="Disordered" evidence="1">
    <location>
        <begin position="175"/>
        <end position="195"/>
    </location>
</feature>
<dbReference type="InterPro" id="IPR013783">
    <property type="entry name" value="Ig-like_fold"/>
</dbReference>
<dbReference type="PROSITE" id="PS50835">
    <property type="entry name" value="IG_LIKE"/>
    <property type="match status" value="1"/>
</dbReference>
<name>A0AAN8XQR5_HALRR</name>
<dbReference type="Gene3D" id="2.60.40.10">
    <property type="entry name" value="Immunoglobulins"/>
    <property type="match status" value="1"/>
</dbReference>
<dbReference type="AlphaFoldDB" id="A0AAN8XQR5"/>
<evidence type="ECO:0000259" key="3">
    <source>
        <dbReference type="PROSITE" id="PS50835"/>
    </source>
</evidence>
<sequence>LVIPRVTVQDTGVYVCTATNNFGLAYRQARLSVLSETSNSNTLMLIVGLGCIAGVVVLVVVVIAVRRVQTSKPPPPPGPSESSLLPPLPINKAQMQPPPTHHARYMQPTTIHSSQQGAPHGHAVGPEGPLLQYAGGVVHLPPQAAIAGGGQGAQPIIVYQDPASAASVYIAQRPTAAPTTASTPSRTEYQYQHLD</sequence>
<keyword evidence="2" id="KW-0472">Membrane</keyword>
<evidence type="ECO:0000313" key="5">
    <source>
        <dbReference type="Proteomes" id="UP001381693"/>
    </source>
</evidence>
<protein>
    <recommendedName>
        <fullName evidence="3">Ig-like domain-containing protein</fullName>
    </recommendedName>
</protein>
<keyword evidence="2" id="KW-1133">Transmembrane helix</keyword>
<reference evidence="4 5" key="1">
    <citation type="submission" date="2023-11" db="EMBL/GenBank/DDBJ databases">
        <title>Halocaridina rubra genome assembly.</title>
        <authorList>
            <person name="Smith C."/>
        </authorList>
    </citation>
    <scope>NUCLEOTIDE SEQUENCE [LARGE SCALE GENOMIC DNA]</scope>
    <source>
        <strain evidence="4">EP-1</strain>
        <tissue evidence="4">Whole</tissue>
    </source>
</reference>
<feature type="non-terminal residue" evidence="4">
    <location>
        <position position="1"/>
    </location>
</feature>
<keyword evidence="2" id="KW-0812">Transmembrane</keyword>
<dbReference type="EMBL" id="JAXCGZ010003999">
    <property type="protein sequence ID" value="KAK7082490.1"/>
    <property type="molecule type" value="Genomic_DNA"/>
</dbReference>
<gene>
    <name evidence="4" type="ORF">SK128_004778</name>
</gene>
<dbReference type="InterPro" id="IPR036179">
    <property type="entry name" value="Ig-like_dom_sf"/>
</dbReference>
<keyword evidence="5" id="KW-1185">Reference proteome</keyword>
<evidence type="ECO:0000313" key="4">
    <source>
        <dbReference type="EMBL" id="KAK7082490.1"/>
    </source>
</evidence>
<accession>A0AAN8XQR5</accession>
<organism evidence="4 5">
    <name type="scientific">Halocaridina rubra</name>
    <name type="common">Hawaiian red shrimp</name>
    <dbReference type="NCBI Taxonomy" id="373956"/>
    <lineage>
        <taxon>Eukaryota</taxon>
        <taxon>Metazoa</taxon>
        <taxon>Ecdysozoa</taxon>
        <taxon>Arthropoda</taxon>
        <taxon>Crustacea</taxon>
        <taxon>Multicrustacea</taxon>
        <taxon>Malacostraca</taxon>
        <taxon>Eumalacostraca</taxon>
        <taxon>Eucarida</taxon>
        <taxon>Decapoda</taxon>
        <taxon>Pleocyemata</taxon>
        <taxon>Caridea</taxon>
        <taxon>Atyoidea</taxon>
        <taxon>Atyidae</taxon>
        <taxon>Halocaridina</taxon>
    </lineage>
</organism>
<dbReference type="InterPro" id="IPR007110">
    <property type="entry name" value="Ig-like_dom"/>
</dbReference>
<dbReference type="SUPFAM" id="SSF48726">
    <property type="entry name" value="Immunoglobulin"/>
    <property type="match status" value="1"/>
</dbReference>
<dbReference type="CDD" id="cd00096">
    <property type="entry name" value="Ig"/>
    <property type="match status" value="1"/>
</dbReference>
<evidence type="ECO:0000256" key="1">
    <source>
        <dbReference type="SAM" id="MobiDB-lite"/>
    </source>
</evidence>
<feature type="compositionally biased region" description="Low complexity" evidence="1">
    <location>
        <begin position="175"/>
        <end position="187"/>
    </location>
</feature>
<feature type="domain" description="Ig-like" evidence="3">
    <location>
        <begin position="1"/>
        <end position="32"/>
    </location>
</feature>
<proteinExistence type="predicted"/>
<evidence type="ECO:0000256" key="2">
    <source>
        <dbReference type="SAM" id="Phobius"/>
    </source>
</evidence>
<feature type="transmembrane region" description="Helical" evidence="2">
    <location>
        <begin position="43"/>
        <end position="65"/>
    </location>
</feature>